<evidence type="ECO:0000313" key="3">
    <source>
        <dbReference type="Proteomes" id="UP000264541"/>
    </source>
</evidence>
<feature type="domain" description="HicB-like antitoxin of toxin-antitoxin system" evidence="1">
    <location>
        <begin position="27"/>
        <end position="94"/>
    </location>
</feature>
<dbReference type="InterPro" id="IPR035069">
    <property type="entry name" value="TTHA1013/TTHA0281-like"/>
</dbReference>
<accession>A0A372LNZ5</accession>
<dbReference type="Gene3D" id="3.30.160.250">
    <property type="match status" value="1"/>
</dbReference>
<sequence length="205" mass="23556">MWCGKIFYLKLKVGGCIVISDQDLYIYPAIIEKDEDGFYIVTFPDFAADESDGLEISYAGSKKETIEHAKEVLAIHIGYMLDDKKEIPQPSQKELPLTNNQKLIKVQISLNEYRNIIDVHLAGRHFHPGYYENGECIEGIAFKNKDGTWTVYYEDFLDAGLFDFSAERDEDFGVVIFTAESEEKVSEMFIDWAESVLLPFRKKKP</sequence>
<comment type="caution">
    <text evidence="2">The sequence shown here is derived from an EMBL/GenBank/DDBJ whole genome shotgun (WGS) entry which is preliminary data.</text>
</comment>
<dbReference type="AlphaFoldDB" id="A0A372LNZ5"/>
<keyword evidence="3" id="KW-1185">Reference proteome</keyword>
<evidence type="ECO:0000313" key="2">
    <source>
        <dbReference type="EMBL" id="RFU69453.1"/>
    </source>
</evidence>
<dbReference type="EMBL" id="QVTE01000025">
    <property type="protein sequence ID" value="RFU69453.1"/>
    <property type="molecule type" value="Genomic_DNA"/>
</dbReference>
<name>A0A372LNZ5_9BACI</name>
<dbReference type="Proteomes" id="UP000264541">
    <property type="component" value="Unassembled WGS sequence"/>
</dbReference>
<dbReference type="InterPro" id="IPR031807">
    <property type="entry name" value="HicB-like"/>
</dbReference>
<gene>
    <name evidence="2" type="ORF">D0469_09545</name>
</gene>
<dbReference type="SUPFAM" id="SSF143100">
    <property type="entry name" value="TTHA1013/TTHA0281-like"/>
    <property type="match status" value="1"/>
</dbReference>
<dbReference type="Pfam" id="PF13143">
    <property type="entry name" value="DUF3986"/>
    <property type="match status" value="1"/>
</dbReference>
<reference evidence="2 3" key="1">
    <citation type="submission" date="2018-08" db="EMBL/GenBank/DDBJ databases">
        <title>Bacillus chawlae sp. nov., Bacillus glennii sp. nov., and Bacillus saganii sp. nov. Isolated from the Vehicle Assembly Building at Kennedy Space Center where the Viking Spacecraft were Assembled.</title>
        <authorList>
            <person name="Seuylemezian A."/>
            <person name="Vaishampayan P."/>
        </authorList>
    </citation>
    <scope>NUCLEOTIDE SEQUENCE [LARGE SCALE GENOMIC DNA]</scope>
    <source>
        <strain evidence="2 3">V47-23a</strain>
    </source>
</reference>
<dbReference type="InterPro" id="IPR025047">
    <property type="entry name" value="DUF3986"/>
</dbReference>
<dbReference type="Pfam" id="PF15919">
    <property type="entry name" value="HicB_lk_antitox"/>
    <property type="match status" value="1"/>
</dbReference>
<organism evidence="2 3">
    <name type="scientific">Peribacillus saganii</name>
    <dbReference type="NCBI Taxonomy" id="2303992"/>
    <lineage>
        <taxon>Bacteria</taxon>
        <taxon>Bacillati</taxon>
        <taxon>Bacillota</taxon>
        <taxon>Bacilli</taxon>
        <taxon>Bacillales</taxon>
        <taxon>Bacillaceae</taxon>
        <taxon>Peribacillus</taxon>
    </lineage>
</organism>
<proteinExistence type="predicted"/>
<protein>
    <recommendedName>
        <fullName evidence="1">HicB-like antitoxin of toxin-antitoxin system domain-containing protein</fullName>
    </recommendedName>
</protein>
<evidence type="ECO:0000259" key="1">
    <source>
        <dbReference type="Pfam" id="PF15919"/>
    </source>
</evidence>